<dbReference type="EMBL" id="MFUQ01000018">
    <property type="protein sequence ID" value="OGI83376.1"/>
    <property type="molecule type" value="Genomic_DNA"/>
</dbReference>
<dbReference type="Proteomes" id="UP000179448">
    <property type="component" value="Unassembled WGS sequence"/>
</dbReference>
<evidence type="ECO:0000313" key="2">
    <source>
        <dbReference type="Proteomes" id="UP000179448"/>
    </source>
</evidence>
<accession>A0A1F6WNH7</accession>
<dbReference type="AlphaFoldDB" id="A0A1F6WNH7"/>
<gene>
    <name evidence="1" type="ORF">A2997_01445</name>
</gene>
<sequence length="109" mass="12549">MLMERLRPYFGTMEELQQEQGLFLEFMRVKICKINDLIGAIKNIYKSNGYICFEESAKKIRGTITNHVLKFKKDENKRMVVLIYRAGGILIGVHDMDGIIVEAQPVSPI</sequence>
<protein>
    <submittedName>
        <fullName evidence="1">Uncharacterized protein</fullName>
    </submittedName>
</protein>
<reference evidence="1 2" key="1">
    <citation type="journal article" date="2016" name="Nat. Commun.">
        <title>Thousands of microbial genomes shed light on interconnected biogeochemical processes in an aquifer system.</title>
        <authorList>
            <person name="Anantharaman K."/>
            <person name="Brown C.T."/>
            <person name="Hug L.A."/>
            <person name="Sharon I."/>
            <person name="Castelle C.J."/>
            <person name="Probst A.J."/>
            <person name="Thomas B.C."/>
            <person name="Singh A."/>
            <person name="Wilkins M.J."/>
            <person name="Karaoz U."/>
            <person name="Brodie E.L."/>
            <person name="Williams K.H."/>
            <person name="Hubbard S.S."/>
            <person name="Banfield J.F."/>
        </authorList>
    </citation>
    <scope>NUCLEOTIDE SEQUENCE [LARGE SCALE GENOMIC DNA]</scope>
</reference>
<dbReference type="STRING" id="1801766.A2997_01445"/>
<proteinExistence type="predicted"/>
<evidence type="ECO:0000313" key="1">
    <source>
        <dbReference type="EMBL" id="OGI83376.1"/>
    </source>
</evidence>
<comment type="caution">
    <text evidence="1">The sequence shown here is derived from an EMBL/GenBank/DDBJ whole genome shotgun (WGS) entry which is preliminary data.</text>
</comment>
<name>A0A1F6WNH7_9BACT</name>
<organism evidence="1 2">
    <name type="scientific">Candidatus Nomurabacteria bacterium RIFCSPLOWO2_01_FULL_36_10b</name>
    <dbReference type="NCBI Taxonomy" id="1801766"/>
    <lineage>
        <taxon>Bacteria</taxon>
        <taxon>Candidatus Nomuraibacteriota</taxon>
    </lineage>
</organism>